<dbReference type="InterPro" id="IPR000160">
    <property type="entry name" value="GGDEF_dom"/>
</dbReference>
<feature type="transmembrane region" description="Helical" evidence="2">
    <location>
        <begin position="131"/>
        <end position="150"/>
    </location>
</feature>
<dbReference type="InterPro" id="IPR029787">
    <property type="entry name" value="Nucleotide_cyclase"/>
</dbReference>
<dbReference type="Pfam" id="PF20973">
    <property type="entry name" value="VUPS"/>
    <property type="match status" value="1"/>
</dbReference>
<gene>
    <name evidence="6" type="ORF">C4K68_02970</name>
</gene>
<evidence type="ECO:0000256" key="2">
    <source>
        <dbReference type="SAM" id="Phobius"/>
    </source>
</evidence>
<dbReference type="FunFam" id="3.20.20.450:FF:000001">
    <property type="entry name" value="Cyclic di-GMP phosphodiesterase yahA"/>
    <property type="match status" value="1"/>
</dbReference>
<dbReference type="Proteomes" id="UP000238196">
    <property type="component" value="Unassembled WGS sequence"/>
</dbReference>
<dbReference type="InterPro" id="IPR035919">
    <property type="entry name" value="EAL_sf"/>
</dbReference>
<evidence type="ECO:0000313" key="6">
    <source>
        <dbReference type="EMBL" id="PPC78821.1"/>
    </source>
</evidence>
<dbReference type="InterPro" id="IPR000014">
    <property type="entry name" value="PAS"/>
</dbReference>
<dbReference type="NCBIfam" id="TIGR00229">
    <property type="entry name" value="sensory_box"/>
    <property type="match status" value="1"/>
</dbReference>
<dbReference type="Gene3D" id="3.30.450.20">
    <property type="entry name" value="PAS domain"/>
    <property type="match status" value="1"/>
</dbReference>
<dbReference type="Gene3D" id="3.30.70.270">
    <property type="match status" value="1"/>
</dbReference>
<dbReference type="OrthoDB" id="1316910at2"/>
<dbReference type="Pfam" id="PF00990">
    <property type="entry name" value="GGDEF"/>
    <property type="match status" value="1"/>
</dbReference>
<feature type="transmembrane region" description="Helical" evidence="2">
    <location>
        <begin position="29"/>
        <end position="51"/>
    </location>
</feature>
<comment type="catalytic activity">
    <reaction evidence="1">
        <text>3',3'-c-di-GMP + H2O = 5'-phosphoguanylyl(3'-&gt;5')guanosine + H(+)</text>
        <dbReference type="Rhea" id="RHEA:24902"/>
        <dbReference type="ChEBI" id="CHEBI:15377"/>
        <dbReference type="ChEBI" id="CHEBI:15378"/>
        <dbReference type="ChEBI" id="CHEBI:58754"/>
        <dbReference type="ChEBI" id="CHEBI:58805"/>
        <dbReference type="EC" id="3.1.4.52"/>
    </reaction>
    <physiologicalReaction direction="left-to-right" evidence="1">
        <dbReference type="Rhea" id="RHEA:24903"/>
    </physiologicalReaction>
</comment>
<feature type="transmembrane region" description="Helical" evidence="2">
    <location>
        <begin position="207"/>
        <end position="228"/>
    </location>
</feature>
<reference evidence="6 7" key="1">
    <citation type="submission" date="2018-02" db="EMBL/GenBank/DDBJ databases">
        <title>novel marine gammaproteobacteria from coastal saline agro ecosystem.</title>
        <authorList>
            <person name="Krishnan R."/>
            <person name="Ramesh Kumar N."/>
        </authorList>
    </citation>
    <scope>NUCLEOTIDE SEQUENCE [LARGE SCALE GENOMIC DNA]</scope>
    <source>
        <strain evidence="6 7">228</strain>
    </source>
</reference>
<feature type="transmembrane region" description="Helical" evidence="2">
    <location>
        <begin position="90"/>
        <end position="111"/>
    </location>
</feature>
<dbReference type="PROSITE" id="PS50113">
    <property type="entry name" value="PAC"/>
    <property type="match status" value="1"/>
</dbReference>
<keyword evidence="2" id="KW-1133">Transmembrane helix</keyword>
<dbReference type="Pfam" id="PF13426">
    <property type="entry name" value="PAS_9"/>
    <property type="match status" value="1"/>
</dbReference>
<evidence type="ECO:0000259" key="3">
    <source>
        <dbReference type="PROSITE" id="PS50113"/>
    </source>
</evidence>
<feature type="domain" description="GGDEF" evidence="5">
    <location>
        <begin position="418"/>
        <end position="552"/>
    </location>
</feature>
<dbReference type="InterPro" id="IPR000700">
    <property type="entry name" value="PAS-assoc_C"/>
</dbReference>
<sequence length="814" mass="90181">MLALYAAQVLLFSAFPLYFSTLSNPVRQVCFYVWLGLVLLFGGYLGSVYTLPLAEGVAISGGNLCYGAFMMSSVLFVIVERDIFILRNIVRLVISVDVFNFFLSWLVSSSLQHEGVINSNNTPVQLFDVSAPLIVLGGVLIIAELLFLLFAFEKLKRLTSSLYISALAYTLLFSLALCADGILFPLIGFGMSQMVIDMVIGNLGGKVLLALSFSLPLLLFLCINRSAFSRYLNHAPFRWGLLVMSSERLMQDMQRNETRLQQAAVSFDHASEGVFITDSQLRLTRANPAFLTMLGITEAQVEQGQQTVTQLIQLGEAGRGLSQAQGFSREEVRYGQRDGSHRAGLLSLTPLRDNAGVVHSYVGALVDIQPIKHVQQQLAYLAEHDTLTGLANRRLLEEALQDKSARAREALIQHEEVPRFALLTVDLDHFKDVNDSYGHPAGDEVLVEVAQRLLQLRRHGDLLCRTGGDEFAVLMRGLDDIGQAGQMAEAILHSLQAPLWLSNHVQVHISASIGIAVFPDQTQDISLLLQQADTALYAAKHRQRGTFAYFVPQMTELALNKLTIESRLREAMAQDHLQVYFQPQVQLADNQICGAEALVRWIDPQHGIVSPAEFIPVAEVTGLIEELGATVLRKSCQQGRQWLDAGFAPMLISVNISPHQLRFGNLVRTVQHILDETGYPPQWLELELTESALIERENEVLPQLQALVAMGIHLALDDFGTGYSSLSYLSRFPIDTLKIDKSFLDGVPDSARLTELTATIIAMGRNLGLRVIAEGVETEVQREFLAERDCHLYQGYLKSPPVPAERFAALRRAG</sequence>
<dbReference type="SMART" id="SM00052">
    <property type="entry name" value="EAL"/>
    <property type="match status" value="1"/>
</dbReference>
<dbReference type="Pfam" id="PF00563">
    <property type="entry name" value="EAL"/>
    <property type="match status" value="1"/>
</dbReference>
<feature type="domain" description="PAC" evidence="3">
    <location>
        <begin position="328"/>
        <end position="380"/>
    </location>
</feature>
<dbReference type="FunFam" id="3.30.70.270:FF:000001">
    <property type="entry name" value="Diguanylate cyclase domain protein"/>
    <property type="match status" value="1"/>
</dbReference>
<dbReference type="SMART" id="SM00091">
    <property type="entry name" value="PAS"/>
    <property type="match status" value="1"/>
</dbReference>
<dbReference type="InterPro" id="IPR048533">
    <property type="entry name" value="VUPS"/>
</dbReference>
<dbReference type="NCBIfam" id="TIGR00254">
    <property type="entry name" value="GGDEF"/>
    <property type="match status" value="1"/>
</dbReference>
<dbReference type="InterPro" id="IPR052155">
    <property type="entry name" value="Biofilm_reg_signaling"/>
</dbReference>
<dbReference type="SMART" id="SM00267">
    <property type="entry name" value="GGDEF"/>
    <property type="match status" value="1"/>
</dbReference>
<dbReference type="PROSITE" id="PS50887">
    <property type="entry name" value="GGDEF"/>
    <property type="match status" value="1"/>
</dbReference>
<protein>
    <submittedName>
        <fullName evidence="6">GGDEF domain-containing protein</fullName>
    </submittedName>
</protein>
<dbReference type="SUPFAM" id="SSF55073">
    <property type="entry name" value="Nucleotide cyclase"/>
    <property type="match status" value="1"/>
</dbReference>
<dbReference type="CDD" id="cd01949">
    <property type="entry name" value="GGDEF"/>
    <property type="match status" value="1"/>
</dbReference>
<feature type="transmembrane region" description="Helical" evidence="2">
    <location>
        <begin position="162"/>
        <end position="187"/>
    </location>
</feature>
<feature type="domain" description="EAL" evidence="4">
    <location>
        <begin position="561"/>
        <end position="814"/>
    </location>
</feature>
<dbReference type="SUPFAM" id="SSF141868">
    <property type="entry name" value="EAL domain-like"/>
    <property type="match status" value="1"/>
</dbReference>
<evidence type="ECO:0000313" key="7">
    <source>
        <dbReference type="Proteomes" id="UP000238196"/>
    </source>
</evidence>
<name>A0A2S5KVD3_9PROT</name>
<keyword evidence="2" id="KW-0472">Membrane</keyword>
<dbReference type="CDD" id="cd00130">
    <property type="entry name" value="PAS"/>
    <property type="match status" value="1"/>
</dbReference>
<comment type="caution">
    <text evidence="6">The sequence shown here is derived from an EMBL/GenBank/DDBJ whole genome shotgun (WGS) entry which is preliminary data.</text>
</comment>
<dbReference type="InterPro" id="IPR001633">
    <property type="entry name" value="EAL_dom"/>
</dbReference>
<proteinExistence type="predicted"/>
<dbReference type="PROSITE" id="PS50883">
    <property type="entry name" value="EAL"/>
    <property type="match status" value="1"/>
</dbReference>
<evidence type="ECO:0000259" key="4">
    <source>
        <dbReference type="PROSITE" id="PS50883"/>
    </source>
</evidence>
<organism evidence="6 7">
    <name type="scientific">Proteobacteria bacterium 228</name>
    <dbReference type="NCBI Taxonomy" id="2083153"/>
    <lineage>
        <taxon>Bacteria</taxon>
        <taxon>Pseudomonadati</taxon>
        <taxon>Pseudomonadota</taxon>
    </lineage>
</organism>
<dbReference type="SUPFAM" id="SSF55785">
    <property type="entry name" value="PYP-like sensor domain (PAS domain)"/>
    <property type="match status" value="1"/>
</dbReference>
<dbReference type="GO" id="GO:0071111">
    <property type="term" value="F:cyclic-guanylate-specific phosphodiesterase activity"/>
    <property type="evidence" value="ECO:0007669"/>
    <property type="project" value="UniProtKB-EC"/>
</dbReference>
<dbReference type="AlphaFoldDB" id="A0A2S5KVD3"/>
<dbReference type="PANTHER" id="PTHR44757:SF2">
    <property type="entry name" value="BIOFILM ARCHITECTURE MAINTENANCE PROTEIN MBAA"/>
    <property type="match status" value="1"/>
</dbReference>
<feature type="transmembrane region" description="Helical" evidence="2">
    <location>
        <begin position="57"/>
        <end position="78"/>
    </location>
</feature>
<dbReference type="PANTHER" id="PTHR44757">
    <property type="entry name" value="DIGUANYLATE CYCLASE DGCP"/>
    <property type="match status" value="1"/>
</dbReference>
<dbReference type="GO" id="GO:0071732">
    <property type="term" value="P:cellular response to nitric oxide"/>
    <property type="evidence" value="ECO:0007669"/>
    <property type="project" value="UniProtKB-ARBA"/>
</dbReference>
<evidence type="ECO:0000256" key="1">
    <source>
        <dbReference type="ARBA" id="ARBA00051114"/>
    </source>
</evidence>
<dbReference type="InterPro" id="IPR043128">
    <property type="entry name" value="Rev_trsase/Diguanyl_cyclase"/>
</dbReference>
<feature type="transmembrane region" description="Helical" evidence="2">
    <location>
        <begin position="6"/>
        <end position="22"/>
    </location>
</feature>
<dbReference type="CDD" id="cd01948">
    <property type="entry name" value="EAL"/>
    <property type="match status" value="1"/>
</dbReference>
<dbReference type="InterPro" id="IPR035965">
    <property type="entry name" value="PAS-like_dom_sf"/>
</dbReference>
<dbReference type="EMBL" id="PRLP01000009">
    <property type="protein sequence ID" value="PPC78821.1"/>
    <property type="molecule type" value="Genomic_DNA"/>
</dbReference>
<keyword evidence="2" id="KW-0812">Transmembrane</keyword>
<accession>A0A2S5KVD3</accession>
<dbReference type="Gene3D" id="3.20.20.450">
    <property type="entry name" value="EAL domain"/>
    <property type="match status" value="1"/>
</dbReference>
<evidence type="ECO:0000259" key="5">
    <source>
        <dbReference type="PROSITE" id="PS50887"/>
    </source>
</evidence>